<dbReference type="FunCoup" id="A0A194RBF1">
    <property type="interactions" value="21"/>
</dbReference>
<dbReference type="InParanoid" id="A0A194RBF1"/>
<dbReference type="AlphaFoldDB" id="A0A194RBF1"/>
<reference evidence="4 5" key="1">
    <citation type="journal article" date="2015" name="Nat. Commun.">
        <title>Outbred genome sequencing and CRISPR/Cas9 gene editing in butterflies.</title>
        <authorList>
            <person name="Li X."/>
            <person name="Fan D."/>
            <person name="Zhang W."/>
            <person name="Liu G."/>
            <person name="Zhang L."/>
            <person name="Zhao L."/>
            <person name="Fang X."/>
            <person name="Chen L."/>
            <person name="Dong Y."/>
            <person name="Chen Y."/>
            <person name="Ding Y."/>
            <person name="Zhao R."/>
            <person name="Feng M."/>
            <person name="Zhu Y."/>
            <person name="Feng Y."/>
            <person name="Jiang X."/>
            <person name="Zhu D."/>
            <person name="Xiang H."/>
            <person name="Feng X."/>
            <person name="Li S."/>
            <person name="Wang J."/>
            <person name="Zhang G."/>
            <person name="Kronforst M.R."/>
            <person name="Wang W."/>
        </authorList>
    </citation>
    <scope>NUCLEOTIDE SEQUENCE [LARGE SCALE GENOMIC DNA]</scope>
    <source>
        <strain evidence="4">Ya'a_city_454_Pm</strain>
        <tissue evidence="4">Whole body</tissue>
    </source>
</reference>
<protein>
    <submittedName>
        <fullName evidence="4">Protein timeless</fullName>
    </submittedName>
</protein>
<evidence type="ECO:0000313" key="4">
    <source>
        <dbReference type="EMBL" id="KPJ15158.1"/>
    </source>
</evidence>
<evidence type="ECO:0000256" key="2">
    <source>
        <dbReference type="SAM" id="MobiDB-lite"/>
    </source>
</evidence>
<dbReference type="EMBL" id="KQ460398">
    <property type="protein sequence ID" value="KPJ15158.1"/>
    <property type="molecule type" value="Genomic_DNA"/>
</dbReference>
<keyword evidence="5" id="KW-1185">Reference proteome</keyword>
<dbReference type="InterPro" id="IPR007725">
    <property type="entry name" value="TIMELESS_C"/>
</dbReference>
<dbReference type="STRING" id="76193.A0A194RBF1"/>
<comment type="similarity">
    <text evidence="1">Belongs to the timeless family.</text>
</comment>
<feature type="compositionally biased region" description="Polar residues" evidence="2">
    <location>
        <begin position="77"/>
        <end position="96"/>
    </location>
</feature>
<accession>A0A194RBF1</accession>
<dbReference type="Pfam" id="PF05029">
    <property type="entry name" value="TIMELESS_C"/>
    <property type="match status" value="1"/>
</dbReference>
<dbReference type="GO" id="GO:0000076">
    <property type="term" value="P:DNA replication checkpoint signaling"/>
    <property type="evidence" value="ECO:0007669"/>
    <property type="project" value="TreeGrafter"/>
</dbReference>
<feature type="region of interest" description="Disordered" evidence="2">
    <location>
        <begin position="31"/>
        <end position="161"/>
    </location>
</feature>
<dbReference type="GO" id="GO:0003677">
    <property type="term" value="F:DNA binding"/>
    <property type="evidence" value="ECO:0007669"/>
    <property type="project" value="TreeGrafter"/>
</dbReference>
<sequence length="625" mass="71236">MVQLIALLYKDQHVTTLHKLLNLWLDSSISESSEDNESNTSPQNRGSKNSSPNLTSNPTSDSSDAGGSGKSNDEANFLNNDWDASSRNNMNSSQPFQFPRSADNHVYNNNSGDSGDCCDGGDASDGVDNLKDTIKSDTPVSASDSNENYSENYQQRKSEKKVVISGNSDYGYVTQIENQESISTSSNEDELPTKKPFHQKPHTTKQRINNKVVTAIREFVQAIELYKKSPHTCDDDQDKLVSLQMKMCETDELRSLLVLLLRNFNPKYHPKQYLQDLIVTNHILLMFLDSIMKMPDYKGSTSMAEHIKQFATPEMMSQYGLLLEDYEGNGEFVNDCIFTMMHHVGGELGCYISLFQPKILKTFTSICQAEFEICDDWSDLIEYVINTFIKKPQSLQCIGTNQLESEKWTEDEISSLNWNYIQCNTTSDVIGEVLKLLKEDGIIKKRNSVIKELFKQSIINKEEFEKLLKYEMDRPPKAVEVNKEMRDDEIGKLCEQLAQDGKSKFLNWVQTVLLDTCYAKIYFEKKAQMDIDFTNKDKDMDNTKDPIASSVSYHSLVLKQSVPLVPWNCEQASICKDLKFLQLLHKLGFHMPVDSGKVFIRIPHFWTPDFIFDVASKISPIEKCE</sequence>
<dbReference type="InterPro" id="IPR044998">
    <property type="entry name" value="Timeless"/>
</dbReference>
<feature type="compositionally biased region" description="Low complexity" evidence="2">
    <location>
        <begin position="108"/>
        <end position="126"/>
    </location>
</feature>
<dbReference type="PANTHER" id="PTHR22940">
    <property type="entry name" value="TIMEOUT/TIMELESS-2"/>
    <property type="match status" value="1"/>
</dbReference>
<name>A0A194RBF1_PAPMA</name>
<dbReference type="Proteomes" id="UP000053240">
    <property type="component" value="Unassembled WGS sequence"/>
</dbReference>
<dbReference type="PANTHER" id="PTHR22940:SF5">
    <property type="entry name" value="PROTEIN TIMELESS"/>
    <property type="match status" value="1"/>
</dbReference>
<organism evidence="4 5">
    <name type="scientific">Papilio machaon</name>
    <name type="common">Old World swallowtail butterfly</name>
    <dbReference type="NCBI Taxonomy" id="76193"/>
    <lineage>
        <taxon>Eukaryota</taxon>
        <taxon>Metazoa</taxon>
        <taxon>Ecdysozoa</taxon>
        <taxon>Arthropoda</taxon>
        <taxon>Hexapoda</taxon>
        <taxon>Insecta</taxon>
        <taxon>Pterygota</taxon>
        <taxon>Neoptera</taxon>
        <taxon>Endopterygota</taxon>
        <taxon>Lepidoptera</taxon>
        <taxon>Glossata</taxon>
        <taxon>Ditrysia</taxon>
        <taxon>Papilionoidea</taxon>
        <taxon>Papilionidae</taxon>
        <taxon>Papilioninae</taxon>
        <taxon>Papilio</taxon>
    </lineage>
</organism>
<dbReference type="GO" id="GO:0043111">
    <property type="term" value="P:replication fork arrest"/>
    <property type="evidence" value="ECO:0007669"/>
    <property type="project" value="TreeGrafter"/>
</dbReference>
<feature type="compositionally biased region" description="Basic residues" evidence="2">
    <location>
        <begin position="195"/>
        <end position="205"/>
    </location>
</feature>
<feature type="region of interest" description="Disordered" evidence="2">
    <location>
        <begin position="181"/>
        <end position="205"/>
    </location>
</feature>
<evidence type="ECO:0000256" key="1">
    <source>
        <dbReference type="ARBA" id="ARBA00008174"/>
    </source>
</evidence>
<gene>
    <name evidence="4" type="ORF">RR48_09185</name>
</gene>
<dbReference type="GO" id="GO:0031298">
    <property type="term" value="C:replication fork protection complex"/>
    <property type="evidence" value="ECO:0007669"/>
    <property type="project" value="TreeGrafter"/>
</dbReference>
<evidence type="ECO:0000313" key="5">
    <source>
        <dbReference type="Proteomes" id="UP000053240"/>
    </source>
</evidence>
<proteinExistence type="inferred from homology"/>
<feature type="domain" description="Timeless C-terminal" evidence="3">
    <location>
        <begin position="494"/>
        <end position="609"/>
    </location>
</feature>
<dbReference type="GO" id="GO:0006281">
    <property type="term" value="P:DNA repair"/>
    <property type="evidence" value="ECO:0007669"/>
    <property type="project" value="TreeGrafter"/>
</dbReference>
<feature type="compositionally biased region" description="Low complexity" evidence="2">
    <location>
        <begin position="47"/>
        <end position="65"/>
    </location>
</feature>
<feature type="compositionally biased region" description="Polar residues" evidence="2">
    <location>
        <begin position="136"/>
        <end position="153"/>
    </location>
</feature>
<evidence type="ECO:0000259" key="3">
    <source>
        <dbReference type="Pfam" id="PF05029"/>
    </source>
</evidence>
<dbReference type="GO" id="GO:0009649">
    <property type="term" value="P:entrainment of circadian clock"/>
    <property type="evidence" value="ECO:0007669"/>
    <property type="project" value="TreeGrafter"/>
</dbReference>